<evidence type="ECO:0000256" key="5">
    <source>
        <dbReference type="ARBA" id="ARBA00022729"/>
    </source>
</evidence>
<evidence type="ECO:0000256" key="7">
    <source>
        <dbReference type="ARBA" id="ARBA00022989"/>
    </source>
</evidence>
<dbReference type="InterPro" id="IPR032675">
    <property type="entry name" value="LRR_dom_sf"/>
</dbReference>
<keyword evidence="14" id="KW-1185">Reference proteome</keyword>
<dbReference type="Gene3D" id="3.80.10.10">
    <property type="entry name" value="Ribonuclease Inhibitor"/>
    <property type="match status" value="2"/>
</dbReference>
<dbReference type="Gene3D" id="2.60.40.10">
    <property type="entry name" value="Immunoglobulins"/>
    <property type="match status" value="1"/>
</dbReference>
<evidence type="ECO:0000256" key="8">
    <source>
        <dbReference type="ARBA" id="ARBA00023136"/>
    </source>
</evidence>
<dbReference type="Proteomes" id="UP000230750">
    <property type="component" value="Unassembled WGS sequence"/>
</dbReference>
<evidence type="ECO:0000313" key="13">
    <source>
        <dbReference type="EMBL" id="PIK56686.1"/>
    </source>
</evidence>
<dbReference type="PANTHER" id="PTHR24369">
    <property type="entry name" value="ANTIGEN BSP, PUTATIVE-RELATED"/>
    <property type="match status" value="1"/>
</dbReference>
<keyword evidence="7 10" id="KW-1133">Transmembrane helix</keyword>
<dbReference type="PROSITE" id="PS50835">
    <property type="entry name" value="IG_LIKE"/>
    <property type="match status" value="1"/>
</dbReference>
<dbReference type="AlphaFoldDB" id="A0A2G8L8V8"/>
<dbReference type="OrthoDB" id="1055097at2759"/>
<keyword evidence="4 10" id="KW-0812">Transmembrane</keyword>
<evidence type="ECO:0000256" key="2">
    <source>
        <dbReference type="ARBA" id="ARBA00022475"/>
    </source>
</evidence>
<feature type="transmembrane region" description="Helical" evidence="10">
    <location>
        <begin position="504"/>
        <end position="528"/>
    </location>
</feature>
<dbReference type="InterPro" id="IPR050541">
    <property type="entry name" value="LRR_TM_domain-containing"/>
</dbReference>
<keyword evidence="9" id="KW-1015">Disulfide bond</keyword>
<dbReference type="SUPFAM" id="SSF52058">
    <property type="entry name" value="L domain-like"/>
    <property type="match status" value="1"/>
</dbReference>
<dbReference type="Pfam" id="PF13927">
    <property type="entry name" value="Ig_3"/>
    <property type="match status" value="1"/>
</dbReference>
<keyword evidence="3" id="KW-0433">Leucine-rich repeat</keyword>
<dbReference type="SMART" id="SM00369">
    <property type="entry name" value="LRR_TYP"/>
    <property type="match status" value="10"/>
</dbReference>
<dbReference type="SMART" id="SM00408">
    <property type="entry name" value="IGc2"/>
    <property type="match status" value="1"/>
</dbReference>
<dbReference type="InterPro" id="IPR003591">
    <property type="entry name" value="Leu-rich_rpt_typical-subtyp"/>
</dbReference>
<dbReference type="FunFam" id="3.80.10.10:FF:001438">
    <property type="entry name" value="Uncharacterized protein"/>
    <property type="match status" value="1"/>
</dbReference>
<dbReference type="Pfam" id="PF00560">
    <property type="entry name" value="LRR_1"/>
    <property type="match status" value="1"/>
</dbReference>
<dbReference type="STRING" id="307972.A0A2G8L8V8"/>
<feature type="domain" description="Ig-like" evidence="12">
    <location>
        <begin position="374"/>
        <end position="468"/>
    </location>
</feature>
<evidence type="ECO:0000259" key="12">
    <source>
        <dbReference type="PROSITE" id="PS50835"/>
    </source>
</evidence>
<dbReference type="EMBL" id="MRZV01000167">
    <property type="protein sequence ID" value="PIK56686.1"/>
    <property type="molecule type" value="Genomic_DNA"/>
</dbReference>
<organism evidence="13 14">
    <name type="scientific">Stichopus japonicus</name>
    <name type="common">Sea cucumber</name>
    <dbReference type="NCBI Taxonomy" id="307972"/>
    <lineage>
        <taxon>Eukaryota</taxon>
        <taxon>Metazoa</taxon>
        <taxon>Echinodermata</taxon>
        <taxon>Eleutherozoa</taxon>
        <taxon>Echinozoa</taxon>
        <taxon>Holothuroidea</taxon>
        <taxon>Aspidochirotacea</taxon>
        <taxon>Aspidochirotida</taxon>
        <taxon>Stichopodidae</taxon>
        <taxon>Apostichopus</taxon>
    </lineage>
</organism>
<evidence type="ECO:0000256" key="4">
    <source>
        <dbReference type="ARBA" id="ARBA00022692"/>
    </source>
</evidence>
<dbReference type="PROSITE" id="PS51450">
    <property type="entry name" value="LRR"/>
    <property type="match status" value="4"/>
</dbReference>
<evidence type="ECO:0000256" key="10">
    <source>
        <dbReference type="SAM" id="Phobius"/>
    </source>
</evidence>
<reference evidence="13 14" key="1">
    <citation type="journal article" date="2017" name="PLoS Biol.">
        <title>The sea cucumber genome provides insights into morphological evolution and visceral regeneration.</title>
        <authorList>
            <person name="Zhang X."/>
            <person name="Sun L."/>
            <person name="Yuan J."/>
            <person name="Sun Y."/>
            <person name="Gao Y."/>
            <person name="Zhang L."/>
            <person name="Li S."/>
            <person name="Dai H."/>
            <person name="Hamel J.F."/>
            <person name="Liu C."/>
            <person name="Yu Y."/>
            <person name="Liu S."/>
            <person name="Lin W."/>
            <person name="Guo K."/>
            <person name="Jin S."/>
            <person name="Xu P."/>
            <person name="Storey K.B."/>
            <person name="Huan P."/>
            <person name="Zhang T."/>
            <person name="Zhou Y."/>
            <person name="Zhang J."/>
            <person name="Lin C."/>
            <person name="Li X."/>
            <person name="Xing L."/>
            <person name="Huo D."/>
            <person name="Sun M."/>
            <person name="Wang L."/>
            <person name="Mercier A."/>
            <person name="Li F."/>
            <person name="Yang H."/>
            <person name="Xiang J."/>
        </authorList>
    </citation>
    <scope>NUCLEOTIDE SEQUENCE [LARGE SCALE GENOMIC DNA]</scope>
    <source>
        <strain evidence="13">Shaxun</strain>
        <tissue evidence="13">Muscle</tissue>
    </source>
</reference>
<evidence type="ECO:0000256" key="11">
    <source>
        <dbReference type="SAM" id="SignalP"/>
    </source>
</evidence>
<dbReference type="InterPro" id="IPR000372">
    <property type="entry name" value="LRRNT"/>
</dbReference>
<keyword evidence="6" id="KW-0677">Repeat</keyword>
<evidence type="ECO:0000256" key="1">
    <source>
        <dbReference type="ARBA" id="ARBA00004236"/>
    </source>
</evidence>
<dbReference type="SMART" id="SM00013">
    <property type="entry name" value="LRRNT"/>
    <property type="match status" value="1"/>
</dbReference>
<dbReference type="InterPro" id="IPR036179">
    <property type="entry name" value="Ig-like_dom_sf"/>
</dbReference>
<feature type="signal peptide" evidence="11">
    <location>
        <begin position="1"/>
        <end position="23"/>
    </location>
</feature>
<evidence type="ECO:0000256" key="3">
    <source>
        <dbReference type="ARBA" id="ARBA00022614"/>
    </source>
</evidence>
<dbReference type="GO" id="GO:0005886">
    <property type="term" value="C:plasma membrane"/>
    <property type="evidence" value="ECO:0007669"/>
    <property type="project" value="UniProtKB-SubCell"/>
</dbReference>
<keyword evidence="5 11" id="KW-0732">Signal</keyword>
<dbReference type="CDD" id="cd00096">
    <property type="entry name" value="Ig"/>
    <property type="match status" value="1"/>
</dbReference>
<proteinExistence type="predicted"/>
<evidence type="ECO:0000313" key="14">
    <source>
        <dbReference type="Proteomes" id="UP000230750"/>
    </source>
</evidence>
<feature type="chain" id="PRO_5013956808" description="Ig-like domain-containing protein" evidence="11">
    <location>
        <begin position="24"/>
        <end position="544"/>
    </location>
</feature>
<dbReference type="PANTHER" id="PTHR24369:SF210">
    <property type="entry name" value="CHAOPTIN-RELATED"/>
    <property type="match status" value="1"/>
</dbReference>
<comment type="caution">
    <text evidence="13">The sequence shown here is derived from an EMBL/GenBank/DDBJ whole genome shotgun (WGS) entry which is preliminary data.</text>
</comment>
<accession>A0A2G8L8V8</accession>
<keyword evidence="2" id="KW-1003">Cell membrane</keyword>
<dbReference type="InterPro" id="IPR003598">
    <property type="entry name" value="Ig_sub2"/>
</dbReference>
<sequence length="544" mass="61208">MEFNGLCYCVLLTMTSLVTVVTSCPQNCSCVSRYAYSVDCARAQLPEVPPDIPQIAELLDLSGNQITKLSNESFPSSLSQLKELYLDTNSIQTINSGVFLNMPNLTSLQLDNNHLLEVADDSFQGLSNLQSLFISHNRLRRLSTAAFRGLDELNLFVVEGNNITLIENGTFQYLPKLSYLRLQNNKLTSLQEGLFNSLYKLREVYLSGNDISTIHPRAFYANQGLIKVNLINNSLNAIPALPFAGNLTTLILDNNLITSVSAQSVMYREKLVTLSINENQISSIEYEIFQLLPHLRKFLCRGNHLTWIDSHAGEYINETDTIDFTENPWICDYKLHWTTQWSFDVSIFGTCGFPKKYAGRTVASLSPEDFYVAPERTSLPTEYEFNNDEPLTITCPVFAFPKPDIEWFYMGNAIKSTCNDCAFQLMGVEGRIVNSSLYFHSPQNELEGIVRCLASNKAGRLEIQIKLIDSLPTIHAYKEAHIGTTPSITLNYSEEPKGSPTRSYLVYIIAILAILCVLSFAGNAYFYLDRKTRVRVAPIDLEPT</sequence>
<dbReference type="InterPro" id="IPR007110">
    <property type="entry name" value="Ig-like_dom"/>
</dbReference>
<name>A0A2G8L8V8_STIJA</name>
<comment type="subcellular location">
    <subcellularLocation>
        <location evidence="1">Cell membrane</location>
    </subcellularLocation>
</comment>
<evidence type="ECO:0000256" key="6">
    <source>
        <dbReference type="ARBA" id="ARBA00022737"/>
    </source>
</evidence>
<gene>
    <name evidence="13" type="ORF">BSL78_06408</name>
</gene>
<dbReference type="SUPFAM" id="SSF48726">
    <property type="entry name" value="Immunoglobulin"/>
    <property type="match status" value="1"/>
</dbReference>
<dbReference type="Pfam" id="PF13855">
    <property type="entry name" value="LRR_8"/>
    <property type="match status" value="2"/>
</dbReference>
<evidence type="ECO:0000256" key="9">
    <source>
        <dbReference type="ARBA" id="ARBA00023157"/>
    </source>
</evidence>
<dbReference type="InterPro" id="IPR001611">
    <property type="entry name" value="Leu-rich_rpt"/>
</dbReference>
<dbReference type="InterPro" id="IPR013783">
    <property type="entry name" value="Ig-like_fold"/>
</dbReference>
<keyword evidence="8 10" id="KW-0472">Membrane</keyword>
<protein>
    <recommendedName>
        <fullName evidence="12">Ig-like domain-containing protein</fullName>
    </recommendedName>
</protein>